<reference evidence="10" key="1">
    <citation type="submission" date="2024-02" db="EMBL/GenBank/DDBJ databases">
        <authorList>
            <consortium name="ELIXIR-Norway"/>
            <consortium name="Elixir Norway"/>
        </authorList>
    </citation>
    <scope>NUCLEOTIDE SEQUENCE</scope>
</reference>
<evidence type="ECO:0000256" key="7">
    <source>
        <dbReference type="SAM" id="MobiDB-lite"/>
    </source>
</evidence>
<dbReference type="EMBL" id="OZ020108">
    <property type="protein sequence ID" value="CAK9260167.1"/>
    <property type="molecule type" value="Genomic_DNA"/>
</dbReference>
<evidence type="ECO:0000256" key="6">
    <source>
        <dbReference type="ARBA" id="ARBA00023136"/>
    </source>
</evidence>
<evidence type="ECO:0000259" key="9">
    <source>
        <dbReference type="Pfam" id="PF01490"/>
    </source>
</evidence>
<dbReference type="Pfam" id="PF01490">
    <property type="entry name" value="Aa_trans"/>
    <property type="match status" value="1"/>
</dbReference>
<dbReference type="PANTHER" id="PTHR48017">
    <property type="entry name" value="OS05G0424000 PROTEIN-RELATED"/>
    <property type="match status" value="1"/>
</dbReference>
<evidence type="ECO:0000256" key="1">
    <source>
        <dbReference type="ARBA" id="ARBA00004370"/>
    </source>
</evidence>
<comment type="subcellular location">
    <subcellularLocation>
        <location evidence="1">Membrane</location>
    </subcellularLocation>
</comment>
<keyword evidence="4" id="KW-0029">Amino-acid transport</keyword>
<evidence type="ECO:0000256" key="8">
    <source>
        <dbReference type="SAM" id="Phobius"/>
    </source>
</evidence>
<sequence>MSKGEVDTPNQHKISMPAHENGTAMNNNDDHASSRTDNNNLYMTSASKVDALDAGAKFVLESKGNWWHAGYHLTVSIAAPALLSLPFALDGLGWAPGFLVLTIATAVSFYAYTLISKVLEQAELEGHRFLQFRDLAGYVLGKESILQPHSQFFCTKVFVYIYLL</sequence>
<evidence type="ECO:0000313" key="10">
    <source>
        <dbReference type="EMBL" id="CAK9260167.1"/>
    </source>
</evidence>
<feature type="transmembrane region" description="Helical" evidence="8">
    <location>
        <begin position="69"/>
        <end position="88"/>
    </location>
</feature>
<feature type="region of interest" description="Disordered" evidence="7">
    <location>
        <begin position="1"/>
        <end position="38"/>
    </location>
</feature>
<dbReference type="InterPro" id="IPR013057">
    <property type="entry name" value="AA_transpt_TM"/>
</dbReference>
<keyword evidence="6 8" id="KW-0472">Membrane</keyword>
<feature type="domain" description="Amino acid transporter transmembrane" evidence="9">
    <location>
        <begin position="63"/>
        <end position="144"/>
    </location>
</feature>
<name>A0ABP0W075_9BRYO</name>
<protein>
    <recommendedName>
        <fullName evidence="9">Amino acid transporter transmembrane domain-containing protein</fullName>
    </recommendedName>
</protein>
<keyword evidence="11" id="KW-1185">Reference proteome</keyword>
<gene>
    <name evidence="10" type="ORF">CSSPJE1EN1_LOCUS5645</name>
</gene>
<evidence type="ECO:0000256" key="2">
    <source>
        <dbReference type="ARBA" id="ARBA00022448"/>
    </source>
</evidence>
<evidence type="ECO:0000313" key="11">
    <source>
        <dbReference type="Proteomes" id="UP001497444"/>
    </source>
</evidence>
<proteinExistence type="predicted"/>
<keyword evidence="3 8" id="KW-0812">Transmembrane</keyword>
<evidence type="ECO:0000256" key="5">
    <source>
        <dbReference type="ARBA" id="ARBA00022989"/>
    </source>
</evidence>
<organism evidence="10 11">
    <name type="scientific">Sphagnum jensenii</name>
    <dbReference type="NCBI Taxonomy" id="128206"/>
    <lineage>
        <taxon>Eukaryota</taxon>
        <taxon>Viridiplantae</taxon>
        <taxon>Streptophyta</taxon>
        <taxon>Embryophyta</taxon>
        <taxon>Bryophyta</taxon>
        <taxon>Sphagnophytina</taxon>
        <taxon>Sphagnopsida</taxon>
        <taxon>Sphagnales</taxon>
        <taxon>Sphagnaceae</taxon>
        <taxon>Sphagnum</taxon>
    </lineage>
</organism>
<keyword evidence="2" id="KW-0813">Transport</keyword>
<evidence type="ECO:0000256" key="4">
    <source>
        <dbReference type="ARBA" id="ARBA00022970"/>
    </source>
</evidence>
<feature type="transmembrane region" description="Helical" evidence="8">
    <location>
        <begin position="94"/>
        <end position="115"/>
    </location>
</feature>
<dbReference type="Proteomes" id="UP001497444">
    <property type="component" value="Chromosome 13"/>
</dbReference>
<evidence type="ECO:0000256" key="3">
    <source>
        <dbReference type="ARBA" id="ARBA00022692"/>
    </source>
</evidence>
<keyword evidence="5 8" id="KW-1133">Transmembrane helix</keyword>
<accession>A0ABP0W075</accession>